<proteinExistence type="predicted"/>
<accession>A0A0A9GL96</accession>
<evidence type="ECO:0000256" key="1">
    <source>
        <dbReference type="SAM" id="MobiDB-lite"/>
    </source>
</evidence>
<dbReference type="EMBL" id="GBRH01176448">
    <property type="protein sequence ID" value="JAE21448.1"/>
    <property type="molecule type" value="Transcribed_RNA"/>
</dbReference>
<dbReference type="AlphaFoldDB" id="A0A0A9GL96"/>
<name>A0A0A9GL96_ARUDO</name>
<evidence type="ECO:0000313" key="2">
    <source>
        <dbReference type="EMBL" id="JAE21448.1"/>
    </source>
</evidence>
<organism evidence="2">
    <name type="scientific">Arundo donax</name>
    <name type="common">Giant reed</name>
    <name type="synonym">Donax arundinaceus</name>
    <dbReference type="NCBI Taxonomy" id="35708"/>
    <lineage>
        <taxon>Eukaryota</taxon>
        <taxon>Viridiplantae</taxon>
        <taxon>Streptophyta</taxon>
        <taxon>Embryophyta</taxon>
        <taxon>Tracheophyta</taxon>
        <taxon>Spermatophyta</taxon>
        <taxon>Magnoliopsida</taxon>
        <taxon>Liliopsida</taxon>
        <taxon>Poales</taxon>
        <taxon>Poaceae</taxon>
        <taxon>PACMAD clade</taxon>
        <taxon>Arundinoideae</taxon>
        <taxon>Arundineae</taxon>
        <taxon>Arundo</taxon>
    </lineage>
</organism>
<protein>
    <submittedName>
        <fullName evidence="2">Uncharacterized protein</fullName>
    </submittedName>
</protein>
<reference evidence="2" key="1">
    <citation type="submission" date="2014-09" db="EMBL/GenBank/DDBJ databases">
        <authorList>
            <person name="Magalhaes I.L.F."/>
            <person name="Oliveira U."/>
            <person name="Santos F.R."/>
            <person name="Vidigal T.H.D.A."/>
            <person name="Brescovit A.D."/>
            <person name="Santos A.J."/>
        </authorList>
    </citation>
    <scope>NUCLEOTIDE SEQUENCE</scope>
    <source>
        <tissue evidence="2">Shoot tissue taken approximately 20 cm above the soil surface</tissue>
    </source>
</reference>
<reference evidence="2" key="2">
    <citation type="journal article" date="2015" name="Data Brief">
        <title>Shoot transcriptome of the giant reed, Arundo donax.</title>
        <authorList>
            <person name="Barrero R.A."/>
            <person name="Guerrero F.D."/>
            <person name="Moolhuijzen P."/>
            <person name="Goolsby J.A."/>
            <person name="Tidwell J."/>
            <person name="Bellgard S.E."/>
            <person name="Bellgard M.I."/>
        </authorList>
    </citation>
    <scope>NUCLEOTIDE SEQUENCE</scope>
    <source>
        <tissue evidence="2">Shoot tissue taken approximately 20 cm above the soil surface</tissue>
    </source>
</reference>
<sequence length="108" mass="11702">MWRAPHVPVMPRPALRSPDSCSGASATRHWPVATTTVWSPNLSAPPLRRLVVRVHGSNGGAGLMLQHPNDLAVTANLSSVYPLRHACSLFDKFPEPNVVTVNHSCHVP</sequence>
<feature type="region of interest" description="Disordered" evidence="1">
    <location>
        <begin position="1"/>
        <end position="26"/>
    </location>
</feature>